<protein>
    <recommendedName>
        <fullName evidence="3">F-box domain-containing protein</fullName>
    </recommendedName>
</protein>
<dbReference type="Proteomes" id="UP000799428">
    <property type="component" value="Unassembled WGS sequence"/>
</dbReference>
<dbReference type="OrthoDB" id="3796403at2759"/>
<gene>
    <name evidence="1" type="ORF">K504DRAFT_455696</name>
</gene>
<reference evidence="1" key="1">
    <citation type="journal article" date="2020" name="Stud. Mycol.">
        <title>101 Dothideomycetes genomes: a test case for predicting lifestyles and emergence of pathogens.</title>
        <authorList>
            <person name="Haridas S."/>
            <person name="Albert R."/>
            <person name="Binder M."/>
            <person name="Bloem J."/>
            <person name="Labutti K."/>
            <person name="Salamov A."/>
            <person name="Andreopoulos B."/>
            <person name="Baker S."/>
            <person name="Barry K."/>
            <person name="Bills G."/>
            <person name="Bluhm B."/>
            <person name="Cannon C."/>
            <person name="Castanera R."/>
            <person name="Culley D."/>
            <person name="Daum C."/>
            <person name="Ezra D."/>
            <person name="Gonzalez J."/>
            <person name="Henrissat B."/>
            <person name="Kuo A."/>
            <person name="Liang C."/>
            <person name="Lipzen A."/>
            <person name="Lutzoni F."/>
            <person name="Magnuson J."/>
            <person name="Mondo S."/>
            <person name="Nolan M."/>
            <person name="Ohm R."/>
            <person name="Pangilinan J."/>
            <person name="Park H.-J."/>
            <person name="Ramirez L."/>
            <person name="Alfaro M."/>
            <person name="Sun H."/>
            <person name="Tritt A."/>
            <person name="Yoshinaga Y."/>
            <person name="Zwiers L.-H."/>
            <person name="Turgeon B."/>
            <person name="Goodwin S."/>
            <person name="Spatafora J."/>
            <person name="Crous P."/>
            <person name="Grigoriev I."/>
        </authorList>
    </citation>
    <scope>NUCLEOTIDE SEQUENCE</scope>
    <source>
        <strain evidence="1">CBS 279.74</strain>
    </source>
</reference>
<evidence type="ECO:0008006" key="3">
    <source>
        <dbReference type="Google" id="ProtNLM"/>
    </source>
</evidence>
<organism evidence="1 2">
    <name type="scientific">Pleomassaria siparia CBS 279.74</name>
    <dbReference type="NCBI Taxonomy" id="1314801"/>
    <lineage>
        <taxon>Eukaryota</taxon>
        <taxon>Fungi</taxon>
        <taxon>Dikarya</taxon>
        <taxon>Ascomycota</taxon>
        <taxon>Pezizomycotina</taxon>
        <taxon>Dothideomycetes</taxon>
        <taxon>Pleosporomycetidae</taxon>
        <taxon>Pleosporales</taxon>
        <taxon>Pleomassariaceae</taxon>
        <taxon>Pleomassaria</taxon>
    </lineage>
</organism>
<proteinExistence type="predicted"/>
<sequence>MNQITPTMAATSPCTYVQPPATTLTDLPTEIRLDIFTHVLDVSNVPTRYGYTGLRPMRDSTEPRRILRTHGLVAVNKELGAEYRQAFYERTEFFLRIHASNAFEGIPQLKAPPPPMNAEDQTKREEGEIAAREREREREGGIPNLWNAPDALIASLRHCIIYIELGEIKWHKDSSHSVKKLFPTVTPAHVVTHRFEVYDEDDVAWDAQLKAAVFKIVDMQQLRSVQLVWDNTIGDTLKTEKLAQWIWDSYGQPFVDALQKKRNLRSFQVRIGNRTDDMDLRGNRGEGDKWTIQVL</sequence>
<accession>A0A6G1K895</accession>
<dbReference type="EMBL" id="MU005771">
    <property type="protein sequence ID" value="KAF2708755.1"/>
    <property type="molecule type" value="Genomic_DNA"/>
</dbReference>
<name>A0A6G1K895_9PLEO</name>
<evidence type="ECO:0000313" key="1">
    <source>
        <dbReference type="EMBL" id="KAF2708755.1"/>
    </source>
</evidence>
<keyword evidence="2" id="KW-1185">Reference proteome</keyword>
<dbReference type="AlphaFoldDB" id="A0A6G1K895"/>
<evidence type="ECO:0000313" key="2">
    <source>
        <dbReference type="Proteomes" id="UP000799428"/>
    </source>
</evidence>